<dbReference type="InterPro" id="IPR012340">
    <property type="entry name" value="NA-bd_OB-fold"/>
</dbReference>
<keyword evidence="3" id="KW-0813">Transport</keyword>
<keyword evidence="7" id="KW-1278">Translocase</keyword>
<dbReference type="EMBL" id="NWQG01000006">
    <property type="protein sequence ID" value="PDQ22895.1"/>
    <property type="molecule type" value="Genomic_DNA"/>
</dbReference>
<dbReference type="InterPro" id="IPR040582">
    <property type="entry name" value="OB_MalK-like"/>
</dbReference>
<evidence type="ECO:0000313" key="10">
    <source>
        <dbReference type="EMBL" id="PDQ22895.1"/>
    </source>
</evidence>
<dbReference type="SMART" id="SM00382">
    <property type="entry name" value="AAA"/>
    <property type="match status" value="1"/>
</dbReference>
<evidence type="ECO:0000259" key="9">
    <source>
        <dbReference type="PROSITE" id="PS50893"/>
    </source>
</evidence>
<reference evidence="10 11" key="1">
    <citation type="submission" date="2017-09" db="EMBL/GenBank/DDBJ databases">
        <title>Mesorhizobum sanjuanii sp. nov. isolated from nodules of Lotus tenuis in saline-alkaline lowlands of Flooding Pampa.</title>
        <authorList>
            <person name="Sannazzaro A.I."/>
            <person name="Torres Tejerizo G.A."/>
            <person name="Fontana F."/>
            <person name="Cumpa Velazquez L.M."/>
            <person name="Hansen L."/>
            <person name="Pistorio M."/>
            <person name="Estrella M.J."/>
        </authorList>
    </citation>
    <scope>NUCLEOTIDE SEQUENCE [LARGE SCALE GENOMIC DNA]</scope>
    <source>
        <strain evidence="10 11">BSA136</strain>
    </source>
</reference>
<dbReference type="Pfam" id="PF17912">
    <property type="entry name" value="OB_MalK"/>
    <property type="match status" value="1"/>
</dbReference>
<feature type="domain" description="ABC transporter" evidence="9">
    <location>
        <begin position="4"/>
        <end position="234"/>
    </location>
</feature>
<comment type="subcellular location">
    <subcellularLocation>
        <location evidence="1">Cell inner membrane</location>
        <topology evidence="1">Peripheral membrane protein</topology>
    </subcellularLocation>
</comment>
<name>A0A2A6FMD2_9HYPH</name>
<dbReference type="Gene3D" id="2.40.50.140">
    <property type="entry name" value="Nucleic acid-binding proteins"/>
    <property type="match status" value="1"/>
</dbReference>
<dbReference type="FunFam" id="3.40.50.300:FF:000042">
    <property type="entry name" value="Maltose/maltodextrin ABC transporter, ATP-binding protein"/>
    <property type="match status" value="1"/>
</dbReference>
<dbReference type="PROSITE" id="PS50893">
    <property type="entry name" value="ABC_TRANSPORTER_2"/>
    <property type="match status" value="1"/>
</dbReference>
<keyword evidence="8" id="KW-0472">Membrane</keyword>
<dbReference type="GO" id="GO:0055052">
    <property type="term" value="C:ATP-binding cassette (ABC) transporter complex, substrate-binding subunit-containing"/>
    <property type="evidence" value="ECO:0007669"/>
    <property type="project" value="TreeGrafter"/>
</dbReference>
<keyword evidence="4" id="KW-1003">Cell membrane</keyword>
<evidence type="ECO:0000256" key="6">
    <source>
        <dbReference type="ARBA" id="ARBA00022840"/>
    </source>
</evidence>
<organism evidence="10 11">
    <name type="scientific">Mesorhizobium sanjuanii</name>
    <dbReference type="NCBI Taxonomy" id="2037900"/>
    <lineage>
        <taxon>Bacteria</taxon>
        <taxon>Pseudomonadati</taxon>
        <taxon>Pseudomonadota</taxon>
        <taxon>Alphaproteobacteria</taxon>
        <taxon>Hyphomicrobiales</taxon>
        <taxon>Phyllobacteriaceae</taxon>
        <taxon>Mesorhizobium</taxon>
    </lineage>
</organism>
<dbReference type="InterPro" id="IPR008995">
    <property type="entry name" value="Mo/tungstate-bd_C_term_dom"/>
</dbReference>
<dbReference type="SUPFAM" id="SSF50331">
    <property type="entry name" value="MOP-like"/>
    <property type="match status" value="1"/>
</dbReference>
<dbReference type="AlphaFoldDB" id="A0A2A6FMD2"/>
<dbReference type="PANTHER" id="PTHR43875">
    <property type="entry name" value="MALTODEXTRIN IMPORT ATP-BINDING PROTEIN MSMX"/>
    <property type="match status" value="1"/>
</dbReference>
<evidence type="ECO:0000313" key="11">
    <source>
        <dbReference type="Proteomes" id="UP000219182"/>
    </source>
</evidence>
<keyword evidence="11" id="KW-1185">Reference proteome</keyword>
<dbReference type="InterPro" id="IPR003593">
    <property type="entry name" value="AAA+_ATPase"/>
</dbReference>
<keyword evidence="6 10" id="KW-0067">ATP-binding</keyword>
<comment type="caution">
    <text evidence="10">The sequence shown here is derived from an EMBL/GenBank/DDBJ whole genome shotgun (WGS) entry which is preliminary data.</text>
</comment>
<keyword evidence="5" id="KW-0547">Nucleotide-binding</keyword>
<evidence type="ECO:0000256" key="3">
    <source>
        <dbReference type="ARBA" id="ARBA00022448"/>
    </source>
</evidence>
<sequence length="372" mass="39732">MASLELKNIVKRYKSQTVLDNLSLTVADGETLVLFGPSGAGKTVLLRLVAGVIDPDEGKILIGGEDMTDVDAEFRGVGMAFQNFALFPHMSAFDNIATPLEARHSSQSTIKAGVESVAKLLKIGHVLSHKPRALSNGQKQRTALARALVGAPPLLLLDDPLRNVDAKLRFEMRLELPRLLADRGATVVYVTQDYKEAMALGDRIAVMSQGVISQLGTPEQIYREPANIEIARLFGDPTINLLDVKPVRDGKGVYVGLSNVQVHLPAAYETAVGRDCVIGLRPEALSFVDGGVPGAIPVTVEAETPLNEKIVTLVRTVRGREILVSRPAGTPGQAEGKAHIAVDSKSALLFDQASGERIGSKNVVSLRNGEAA</sequence>
<dbReference type="RefSeq" id="WP_097571653.1">
    <property type="nucleotide sequence ID" value="NZ_NWQG01000006.1"/>
</dbReference>
<comment type="similarity">
    <text evidence="2">Belongs to the ABC transporter superfamily.</text>
</comment>
<evidence type="ECO:0000256" key="4">
    <source>
        <dbReference type="ARBA" id="ARBA00022475"/>
    </source>
</evidence>
<dbReference type="GO" id="GO:0140359">
    <property type="term" value="F:ABC-type transporter activity"/>
    <property type="evidence" value="ECO:0007669"/>
    <property type="project" value="UniProtKB-ARBA"/>
</dbReference>
<evidence type="ECO:0000256" key="7">
    <source>
        <dbReference type="ARBA" id="ARBA00022967"/>
    </source>
</evidence>
<dbReference type="InterPro" id="IPR047641">
    <property type="entry name" value="ABC_transpr_MalK/UgpC-like"/>
</dbReference>
<dbReference type="GO" id="GO:0005524">
    <property type="term" value="F:ATP binding"/>
    <property type="evidence" value="ECO:0007669"/>
    <property type="project" value="UniProtKB-KW"/>
</dbReference>
<dbReference type="Gene3D" id="3.40.50.300">
    <property type="entry name" value="P-loop containing nucleotide triphosphate hydrolases"/>
    <property type="match status" value="1"/>
</dbReference>
<dbReference type="SUPFAM" id="SSF52540">
    <property type="entry name" value="P-loop containing nucleoside triphosphate hydrolases"/>
    <property type="match status" value="1"/>
</dbReference>
<gene>
    <name evidence="10" type="ORF">CN311_01455</name>
</gene>
<evidence type="ECO:0000256" key="1">
    <source>
        <dbReference type="ARBA" id="ARBA00004417"/>
    </source>
</evidence>
<dbReference type="GO" id="GO:0016887">
    <property type="term" value="F:ATP hydrolysis activity"/>
    <property type="evidence" value="ECO:0007669"/>
    <property type="project" value="InterPro"/>
</dbReference>
<dbReference type="Pfam" id="PF00005">
    <property type="entry name" value="ABC_tran"/>
    <property type="match status" value="1"/>
</dbReference>
<dbReference type="PANTHER" id="PTHR43875:SF15">
    <property type="entry name" value="TREHALOSE IMPORT ATP-BINDING PROTEIN SUGC"/>
    <property type="match status" value="1"/>
</dbReference>
<dbReference type="Gene3D" id="2.40.50.100">
    <property type="match status" value="1"/>
</dbReference>
<accession>A0A2A6FMD2</accession>
<protein>
    <submittedName>
        <fullName evidence="10">ABC transporter ATP-binding protein</fullName>
    </submittedName>
</protein>
<dbReference type="InterPro" id="IPR003439">
    <property type="entry name" value="ABC_transporter-like_ATP-bd"/>
</dbReference>
<dbReference type="Proteomes" id="UP000219182">
    <property type="component" value="Unassembled WGS sequence"/>
</dbReference>
<evidence type="ECO:0000256" key="2">
    <source>
        <dbReference type="ARBA" id="ARBA00005417"/>
    </source>
</evidence>
<evidence type="ECO:0000256" key="5">
    <source>
        <dbReference type="ARBA" id="ARBA00022741"/>
    </source>
</evidence>
<evidence type="ECO:0000256" key="8">
    <source>
        <dbReference type="ARBA" id="ARBA00023136"/>
    </source>
</evidence>
<proteinExistence type="inferred from homology"/>
<dbReference type="InterPro" id="IPR027417">
    <property type="entry name" value="P-loop_NTPase"/>
</dbReference>